<dbReference type="PANTHER" id="PTHR15239">
    <property type="entry name" value="NUCLEAR EXPORT MEDIATOR FACTOR NEMF"/>
    <property type="match status" value="1"/>
</dbReference>
<proteinExistence type="predicted"/>
<evidence type="ECO:0000259" key="2">
    <source>
        <dbReference type="Pfam" id="PF05670"/>
    </source>
</evidence>
<dbReference type="Pfam" id="PF05670">
    <property type="entry name" value="NFACT-R_1"/>
    <property type="match status" value="1"/>
</dbReference>
<feature type="region of interest" description="Disordered" evidence="1">
    <location>
        <begin position="1"/>
        <end position="26"/>
    </location>
</feature>
<dbReference type="GO" id="GO:0072344">
    <property type="term" value="P:rescue of stalled ribosome"/>
    <property type="evidence" value="ECO:0007669"/>
    <property type="project" value="TreeGrafter"/>
</dbReference>
<accession>A0A933SAY4</accession>
<gene>
    <name evidence="3" type="ORF">HZA61_06840</name>
</gene>
<dbReference type="AlphaFoldDB" id="A0A933SAY4"/>
<name>A0A933SAY4_UNCEI</name>
<sequence length="356" mass="38848">MFDDELDDDSDITDEAPKAEPADPVEARRLAVRKAVQRYRSRLQRKLAGLHDDLAESKRGAEFRRYGETLLAYAHQVPARASSVSLPDPSDPSRMLEIALDPAVAPPANAARWFKKAGKADRGLKDTPPRIAAVEAEIADVSAKLDALAQASAGDDDAVLYDATIALERVLFELGSTVRQQIKAPEPLSRRELGVSAANGQPRSNAARPPRAPQAGAAGPGKLVPMRFTTVEGWDVLIGRSSEGNDHLTVHMARPEDYWFHAHGCPGSHVVLRRGKGPNEPSRATLEEVASWAAWHSKARTAGKVPVHWTLKKYVRKPRGAKAGLVYIEREQALMVRPVEPPKDRMSDVVDDAAND</sequence>
<feature type="compositionally biased region" description="Low complexity" evidence="1">
    <location>
        <begin position="202"/>
        <end position="221"/>
    </location>
</feature>
<dbReference type="Proteomes" id="UP000696931">
    <property type="component" value="Unassembled WGS sequence"/>
</dbReference>
<dbReference type="GO" id="GO:0043023">
    <property type="term" value="F:ribosomal large subunit binding"/>
    <property type="evidence" value="ECO:0007669"/>
    <property type="project" value="TreeGrafter"/>
</dbReference>
<feature type="domain" description="NFACT RNA-binding" evidence="2">
    <location>
        <begin position="227"/>
        <end position="320"/>
    </location>
</feature>
<comment type="caution">
    <text evidence="3">The sequence shown here is derived from an EMBL/GenBank/DDBJ whole genome shotgun (WGS) entry which is preliminary data.</text>
</comment>
<feature type="compositionally biased region" description="Acidic residues" evidence="1">
    <location>
        <begin position="1"/>
        <end position="14"/>
    </location>
</feature>
<dbReference type="Pfam" id="PF05833">
    <property type="entry name" value="NFACT_N"/>
    <property type="match status" value="1"/>
</dbReference>
<dbReference type="InterPro" id="IPR008532">
    <property type="entry name" value="NFACT_RNA-bd"/>
</dbReference>
<evidence type="ECO:0000313" key="3">
    <source>
        <dbReference type="EMBL" id="MBI5169187.1"/>
    </source>
</evidence>
<feature type="region of interest" description="Disordered" evidence="1">
    <location>
        <begin position="198"/>
        <end position="221"/>
    </location>
</feature>
<evidence type="ECO:0000313" key="4">
    <source>
        <dbReference type="Proteomes" id="UP000696931"/>
    </source>
</evidence>
<dbReference type="GO" id="GO:1990112">
    <property type="term" value="C:RQC complex"/>
    <property type="evidence" value="ECO:0007669"/>
    <property type="project" value="TreeGrafter"/>
</dbReference>
<dbReference type="InterPro" id="IPR051608">
    <property type="entry name" value="RQC_Subunit_NEMF"/>
</dbReference>
<dbReference type="GO" id="GO:0000049">
    <property type="term" value="F:tRNA binding"/>
    <property type="evidence" value="ECO:0007669"/>
    <property type="project" value="TreeGrafter"/>
</dbReference>
<protein>
    <submittedName>
        <fullName evidence="3">DUF814 domain-containing protein</fullName>
    </submittedName>
</protein>
<dbReference type="PANTHER" id="PTHR15239:SF6">
    <property type="entry name" value="RIBOSOME QUALITY CONTROL COMPLEX SUBUNIT NEMF"/>
    <property type="match status" value="1"/>
</dbReference>
<feature type="compositionally biased region" description="Basic and acidic residues" evidence="1">
    <location>
        <begin position="15"/>
        <end position="26"/>
    </location>
</feature>
<evidence type="ECO:0000256" key="1">
    <source>
        <dbReference type="SAM" id="MobiDB-lite"/>
    </source>
</evidence>
<organism evidence="3 4">
    <name type="scientific">Eiseniibacteriota bacterium</name>
    <dbReference type="NCBI Taxonomy" id="2212470"/>
    <lineage>
        <taxon>Bacteria</taxon>
        <taxon>Candidatus Eiseniibacteriota</taxon>
    </lineage>
</organism>
<dbReference type="EMBL" id="JACRIW010000045">
    <property type="protein sequence ID" value="MBI5169187.1"/>
    <property type="molecule type" value="Genomic_DNA"/>
</dbReference>
<reference evidence="3" key="1">
    <citation type="submission" date="2020-07" db="EMBL/GenBank/DDBJ databases">
        <title>Huge and variable diversity of episymbiotic CPR bacteria and DPANN archaea in groundwater ecosystems.</title>
        <authorList>
            <person name="He C.Y."/>
            <person name="Keren R."/>
            <person name="Whittaker M."/>
            <person name="Farag I.F."/>
            <person name="Doudna J."/>
            <person name="Cate J.H.D."/>
            <person name="Banfield J.F."/>
        </authorList>
    </citation>
    <scope>NUCLEOTIDE SEQUENCE</scope>
    <source>
        <strain evidence="3">NC_groundwater_1813_Pr3_B-0.1um_71_17</strain>
    </source>
</reference>